<keyword evidence="10" id="KW-0560">Oxidoreductase</keyword>
<dbReference type="GO" id="GO:0015078">
    <property type="term" value="F:proton transmembrane transporter activity"/>
    <property type="evidence" value="ECO:0007669"/>
    <property type="project" value="TreeGrafter"/>
</dbReference>
<dbReference type="EMBL" id="CM001368">
    <property type="protein sequence ID" value="EHJ47577.1"/>
    <property type="molecule type" value="Genomic_DNA"/>
</dbReference>
<name>G7Q6G4_9BACT</name>
<organism evidence="18 19">
    <name type="scientific">Solidesulfovibrio carbinoliphilus subsp. oakridgensis</name>
    <dbReference type="NCBI Taxonomy" id="694327"/>
    <lineage>
        <taxon>Bacteria</taxon>
        <taxon>Pseudomonadati</taxon>
        <taxon>Thermodesulfobacteriota</taxon>
        <taxon>Desulfovibrionia</taxon>
        <taxon>Desulfovibrionales</taxon>
        <taxon>Desulfovibrionaceae</taxon>
        <taxon>Solidesulfovibrio</taxon>
    </lineage>
</organism>
<reference evidence="19" key="1">
    <citation type="journal article" date="2015" name="Genome Announc.">
        <title>High-Quality Draft Genome Sequence of Desulfovibrio carbinoliphilus FW-101-2B, an Organic Acid-Oxidizing Sulfate-Reducing Bacterium Isolated from Uranium(VI)-Contaminated Groundwater.</title>
        <authorList>
            <person name="Ramsay B.D."/>
            <person name="Hwang C."/>
            <person name="Woo H.L."/>
            <person name="Carroll S.L."/>
            <person name="Lucas S."/>
            <person name="Han J."/>
            <person name="Lapidus A.L."/>
            <person name="Cheng J.F."/>
            <person name="Goodwin L.A."/>
            <person name="Pitluck S."/>
            <person name="Peters L."/>
            <person name="Chertkov O."/>
            <person name="Held B."/>
            <person name="Detter J.C."/>
            <person name="Han C.S."/>
            <person name="Tapia R."/>
            <person name="Land M.L."/>
            <person name="Hauser L.J."/>
            <person name="Kyrpides N.C."/>
            <person name="Ivanova N.N."/>
            <person name="Mikhailova N."/>
            <person name="Pagani I."/>
            <person name="Woyke T."/>
            <person name="Arkin A.P."/>
            <person name="Dehal P."/>
            <person name="Chivian D."/>
            <person name="Criddle C.S."/>
            <person name="Wu W."/>
            <person name="Chakraborty R."/>
            <person name="Hazen T.C."/>
            <person name="Fields M.W."/>
        </authorList>
    </citation>
    <scope>NUCLEOTIDE SEQUENCE [LARGE SCALE GENOMIC DNA]</scope>
    <source>
        <strain evidence="19">FW-101-2B</strain>
    </source>
</reference>
<dbReference type="NCBIfam" id="TIGR02847">
    <property type="entry name" value="CyoD"/>
    <property type="match status" value="1"/>
</dbReference>
<dbReference type="PANTHER" id="PTHR36835:SF1">
    <property type="entry name" value="CYTOCHROME BO(3) UBIQUINOL OXIDASE SUBUNIT 4"/>
    <property type="match status" value="1"/>
</dbReference>
<dbReference type="InterPro" id="IPR050968">
    <property type="entry name" value="Cytochrome_c_oxidase_bac_sub4"/>
</dbReference>
<dbReference type="HOGENOM" id="CLU_140945_1_0_7"/>
<keyword evidence="5" id="KW-0813">Transport</keyword>
<dbReference type="GO" id="GO:0019646">
    <property type="term" value="P:aerobic electron transport chain"/>
    <property type="evidence" value="ECO:0007669"/>
    <property type="project" value="TreeGrafter"/>
</dbReference>
<evidence type="ECO:0000256" key="3">
    <source>
        <dbReference type="ARBA" id="ARBA00011700"/>
    </source>
</evidence>
<dbReference type="AlphaFoldDB" id="G7Q6G4"/>
<dbReference type="Pfam" id="PF03626">
    <property type="entry name" value="COX4_pro"/>
    <property type="match status" value="1"/>
</dbReference>
<evidence type="ECO:0000313" key="18">
    <source>
        <dbReference type="EMBL" id="EHJ47577.1"/>
    </source>
</evidence>
<evidence type="ECO:0000313" key="19">
    <source>
        <dbReference type="Proteomes" id="UP000004662"/>
    </source>
</evidence>
<dbReference type="GO" id="GO:0015990">
    <property type="term" value="P:electron transport coupled proton transport"/>
    <property type="evidence" value="ECO:0007669"/>
    <property type="project" value="InterPro"/>
</dbReference>
<evidence type="ECO:0000256" key="15">
    <source>
        <dbReference type="ARBA" id="ARBA00031887"/>
    </source>
</evidence>
<evidence type="ECO:0000256" key="12">
    <source>
        <dbReference type="ARBA" id="ARBA00025694"/>
    </source>
</evidence>
<dbReference type="GO" id="GO:0009319">
    <property type="term" value="C:cytochrome o ubiquinol oxidase complex"/>
    <property type="evidence" value="ECO:0007669"/>
    <property type="project" value="TreeGrafter"/>
</dbReference>
<feature type="transmembrane region" description="Helical" evidence="17">
    <location>
        <begin position="79"/>
        <end position="101"/>
    </location>
</feature>
<protein>
    <recommendedName>
        <fullName evidence="4">Cytochrome bo(3) ubiquinol oxidase subunit 4</fullName>
    </recommendedName>
    <alternativeName>
        <fullName evidence="16">Cytochrome o ubiquinol oxidase subunit 4</fullName>
    </alternativeName>
    <alternativeName>
        <fullName evidence="13">Oxidase bo(3) subunit 4</fullName>
    </alternativeName>
    <alternativeName>
        <fullName evidence="14">Ubiquinol oxidase polypeptide IV</fullName>
    </alternativeName>
    <alternativeName>
        <fullName evidence="15">Ubiquinol oxidase subunit 4</fullName>
    </alternativeName>
</protein>
<keyword evidence="11 17" id="KW-0472">Membrane</keyword>
<keyword evidence="6" id="KW-1003">Cell membrane</keyword>
<comment type="similarity">
    <text evidence="2">Belongs to the cytochrome c oxidase bacterial subunit 4 family.</text>
</comment>
<accession>G7Q6G4</accession>
<dbReference type="PANTHER" id="PTHR36835">
    <property type="entry name" value="CYTOCHROME BO(3) UBIQUINOL OXIDASE SUBUNIT 4"/>
    <property type="match status" value="1"/>
</dbReference>
<evidence type="ECO:0000256" key="8">
    <source>
        <dbReference type="ARBA" id="ARBA00022982"/>
    </source>
</evidence>
<dbReference type="GO" id="GO:0009486">
    <property type="term" value="F:cytochrome bo3 ubiquinol oxidase activity"/>
    <property type="evidence" value="ECO:0007669"/>
    <property type="project" value="InterPro"/>
</dbReference>
<comment type="subunit">
    <text evidence="3">Heterooctamer of two A chains, two B chains, two C chains and two D chains.</text>
</comment>
<dbReference type="InterPro" id="IPR005171">
    <property type="entry name" value="Cyt_c_oxidase_su4_prok"/>
</dbReference>
<dbReference type="OrthoDB" id="2375888at2"/>
<dbReference type="RefSeq" id="WP_009180972.1">
    <property type="nucleotide sequence ID" value="NZ_CM001368.1"/>
</dbReference>
<evidence type="ECO:0000256" key="4">
    <source>
        <dbReference type="ARBA" id="ARBA00014689"/>
    </source>
</evidence>
<dbReference type="Proteomes" id="UP000004662">
    <property type="component" value="Chromosome"/>
</dbReference>
<evidence type="ECO:0000256" key="14">
    <source>
        <dbReference type="ARBA" id="ARBA00030211"/>
    </source>
</evidence>
<evidence type="ECO:0000256" key="2">
    <source>
        <dbReference type="ARBA" id="ARBA00008079"/>
    </source>
</evidence>
<sequence length="107" mass="11661">MSQAREKSVAAGTGSVRSYTVGFVLSVVLTVIPFALVMSGALSPSATVFCVFAAAIVQIVVQLHYFLHLDTSSGMHWNLLSLVFTVLIMTLFIGGSIWVMYSLHYRM</sequence>
<evidence type="ECO:0000256" key="13">
    <source>
        <dbReference type="ARBA" id="ARBA00030071"/>
    </source>
</evidence>
<evidence type="ECO:0000256" key="6">
    <source>
        <dbReference type="ARBA" id="ARBA00022475"/>
    </source>
</evidence>
<evidence type="ECO:0000256" key="17">
    <source>
        <dbReference type="SAM" id="Phobius"/>
    </source>
</evidence>
<dbReference type="InterPro" id="IPR014210">
    <property type="entry name" value="Cyt_o_ubiqinol_oxidase_su4"/>
</dbReference>
<evidence type="ECO:0000256" key="5">
    <source>
        <dbReference type="ARBA" id="ARBA00022448"/>
    </source>
</evidence>
<proteinExistence type="inferred from homology"/>
<comment type="subcellular location">
    <subcellularLocation>
        <location evidence="1">Cell membrane</location>
        <topology evidence="1">Multi-pass membrane protein</topology>
    </subcellularLocation>
</comment>
<evidence type="ECO:0000256" key="10">
    <source>
        <dbReference type="ARBA" id="ARBA00023002"/>
    </source>
</evidence>
<feature type="transmembrane region" description="Helical" evidence="17">
    <location>
        <begin position="46"/>
        <end position="67"/>
    </location>
</feature>
<evidence type="ECO:0000256" key="11">
    <source>
        <dbReference type="ARBA" id="ARBA00023136"/>
    </source>
</evidence>
<dbReference type="eggNOG" id="COG3125">
    <property type="taxonomic scope" value="Bacteria"/>
</dbReference>
<keyword evidence="7 17" id="KW-0812">Transmembrane</keyword>
<evidence type="ECO:0000256" key="16">
    <source>
        <dbReference type="ARBA" id="ARBA00032185"/>
    </source>
</evidence>
<keyword evidence="8" id="KW-0249">Electron transport</keyword>
<dbReference type="GO" id="GO:0005886">
    <property type="term" value="C:plasma membrane"/>
    <property type="evidence" value="ECO:0007669"/>
    <property type="project" value="UniProtKB-SubCell"/>
</dbReference>
<evidence type="ECO:0000256" key="1">
    <source>
        <dbReference type="ARBA" id="ARBA00004651"/>
    </source>
</evidence>
<dbReference type="STRING" id="694327.DFW101_1569"/>
<feature type="transmembrane region" description="Helical" evidence="17">
    <location>
        <begin position="21"/>
        <end position="40"/>
    </location>
</feature>
<evidence type="ECO:0000256" key="7">
    <source>
        <dbReference type="ARBA" id="ARBA00022692"/>
    </source>
</evidence>
<keyword evidence="9 17" id="KW-1133">Transmembrane helix</keyword>
<evidence type="ECO:0000256" key="9">
    <source>
        <dbReference type="ARBA" id="ARBA00022989"/>
    </source>
</evidence>
<gene>
    <name evidence="18" type="ORF">DFW101_1569</name>
</gene>
<comment type="function">
    <text evidence="12">Cytochrome bo(3) ubiquinol terminal oxidase is the component of the aerobic respiratory chain of E.coli that predominates when cells are grown at high aeration. Has proton pump activity across the membrane in addition to electron transfer, pumping 2 protons/electron.</text>
</comment>
<keyword evidence="19" id="KW-1185">Reference proteome</keyword>